<evidence type="ECO:0008006" key="4">
    <source>
        <dbReference type="Google" id="ProtNLM"/>
    </source>
</evidence>
<dbReference type="Proteomes" id="UP000822688">
    <property type="component" value="Chromosome 11"/>
</dbReference>
<organism evidence="2 3">
    <name type="scientific">Ceratodon purpureus</name>
    <name type="common">Fire moss</name>
    <name type="synonym">Dicranum purpureum</name>
    <dbReference type="NCBI Taxonomy" id="3225"/>
    <lineage>
        <taxon>Eukaryota</taxon>
        <taxon>Viridiplantae</taxon>
        <taxon>Streptophyta</taxon>
        <taxon>Embryophyta</taxon>
        <taxon>Bryophyta</taxon>
        <taxon>Bryophytina</taxon>
        <taxon>Bryopsida</taxon>
        <taxon>Dicranidae</taxon>
        <taxon>Pseudoditrichales</taxon>
        <taxon>Ditrichaceae</taxon>
        <taxon>Ceratodon</taxon>
    </lineage>
</organism>
<dbReference type="AlphaFoldDB" id="A0A8T0GFJ8"/>
<comment type="caution">
    <text evidence="2">The sequence shown here is derived from an EMBL/GenBank/DDBJ whole genome shotgun (WGS) entry which is preliminary data.</text>
</comment>
<feature type="signal peptide" evidence="1">
    <location>
        <begin position="1"/>
        <end position="18"/>
    </location>
</feature>
<dbReference type="EMBL" id="CM026432">
    <property type="protein sequence ID" value="KAG0557425.1"/>
    <property type="molecule type" value="Genomic_DNA"/>
</dbReference>
<name>A0A8T0GFJ8_CERPU</name>
<gene>
    <name evidence="2" type="ORF">KC19_11G129200</name>
</gene>
<protein>
    <recommendedName>
        <fullName evidence="4">Secreted protein</fullName>
    </recommendedName>
</protein>
<evidence type="ECO:0000313" key="2">
    <source>
        <dbReference type="EMBL" id="KAG0557425.1"/>
    </source>
</evidence>
<evidence type="ECO:0000256" key="1">
    <source>
        <dbReference type="SAM" id="SignalP"/>
    </source>
</evidence>
<proteinExistence type="predicted"/>
<sequence length="108" mass="12235">MFGSISLCLQMFLEPCRGLSELLLGCALHSGDDNMRCWHVLCTKFFHGLLFRLLLCTCDLPHSCKTYAMVLVHLQSVVSYPVGSNTKYSNIGGLNVDFEFIFLKRLRV</sequence>
<evidence type="ECO:0000313" key="3">
    <source>
        <dbReference type="Proteomes" id="UP000822688"/>
    </source>
</evidence>
<feature type="chain" id="PRO_5035769619" description="Secreted protein" evidence="1">
    <location>
        <begin position="19"/>
        <end position="108"/>
    </location>
</feature>
<keyword evidence="1" id="KW-0732">Signal</keyword>
<keyword evidence="3" id="KW-1185">Reference proteome</keyword>
<reference evidence="2 3" key="1">
    <citation type="submission" date="2020-06" db="EMBL/GenBank/DDBJ databases">
        <title>WGS assembly of Ceratodon purpureus strain R40.</title>
        <authorList>
            <person name="Carey S.B."/>
            <person name="Jenkins J."/>
            <person name="Shu S."/>
            <person name="Lovell J.T."/>
            <person name="Sreedasyam A."/>
            <person name="Maumus F."/>
            <person name="Tiley G.P."/>
            <person name="Fernandez-Pozo N."/>
            <person name="Barry K."/>
            <person name="Chen C."/>
            <person name="Wang M."/>
            <person name="Lipzen A."/>
            <person name="Daum C."/>
            <person name="Saski C.A."/>
            <person name="Payton A.C."/>
            <person name="Mcbreen J.C."/>
            <person name="Conrad R.E."/>
            <person name="Kollar L.M."/>
            <person name="Olsson S."/>
            <person name="Huttunen S."/>
            <person name="Landis J.B."/>
            <person name="Wickett N.J."/>
            <person name="Johnson M.G."/>
            <person name="Rensing S.A."/>
            <person name="Grimwood J."/>
            <person name="Schmutz J."/>
            <person name="Mcdaniel S.F."/>
        </authorList>
    </citation>
    <scope>NUCLEOTIDE SEQUENCE [LARGE SCALE GENOMIC DNA]</scope>
    <source>
        <strain evidence="2 3">R40</strain>
    </source>
</reference>
<accession>A0A8T0GFJ8</accession>